<feature type="chain" id="PRO_5012037890" evidence="2">
    <location>
        <begin position="25"/>
        <end position="83"/>
    </location>
</feature>
<dbReference type="Proteomes" id="UP000198145">
    <property type="component" value="Unassembled WGS sequence"/>
</dbReference>
<sequence length="83" mass="9680">MTRSLFTALVAAAFFVASIGTAWATEQGNQRRQARDVRQETRQDARQTKQDCRAADQQYNAQCRQDKRQTKQQGRERARDIKY</sequence>
<evidence type="ECO:0000313" key="3">
    <source>
        <dbReference type="EMBL" id="OWP48439.1"/>
    </source>
</evidence>
<gene>
    <name evidence="3" type="ORF">CEG18_23900</name>
</gene>
<dbReference type="AlphaFoldDB" id="A0A246F5H4"/>
<protein>
    <submittedName>
        <fullName evidence="3">Uncharacterized protein</fullName>
    </submittedName>
</protein>
<reference evidence="3 4" key="1">
    <citation type="submission" date="2017-06" db="EMBL/GenBank/DDBJ databases">
        <title>Draft genome of Pseudomonas nitroreducens DF05.</title>
        <authorList>
            <person name="Iyer R."/>
        </authorList>
    </citation>
    <scope>NUCLEOTIDE SEQUENCE [LARGE SCALE GENOMIC DNA]</scope>
    <source>
        <strain evidence="3 4">DF05</strain>
    </source>
</reference>
<proteinExistence type="predicted"/>
<name>A0A246F5H4_PSENT</name>
<comment type="caution">
    <text evidence="3">The sequence shown here is derived from an EMBL/GenBank/DDBJ whole genome shotgun (WGS) entry which is preliminary data.</text>
</comment>
<feature type="compositionally biased region" description="Basic and acidic residues" evidence="1">
    <location>
        <begin position="33"/>
        <end position="54"/>
    </location>
</feature>
<evidence type="ECO:0000256" key="1">
    <source>
        <dbReference type="SAM" id="MobiDB-lite"/>
    </source>
</evidence>
<feature type="compositionally biased region" description="Basic and acidic residues" evidence="1">
    <location>
        <begin position="64"/>
        <end position="83"/>
    </location>
</feature>
<dbReference type="EMBL" id="NJBA01000009">
    <property type="protein sequence ID" value="OWP48439.1"/>
    <property type="molecule type" value="Genomic_DNA"/>
</dbReference>
<keyword evidence="2" id="KW-0732">Signal</keyword>
<evidence type="ECO:0000256" key="2">
    <source>
        <dbReference type="SAM" id="SignalP"/>
    </source>
</evidence>
<feature type="signal peptide" evidence="2">
    <location>
        <begin position="1"/>
        <end position="24"/>
    </location>
</feature>
<dbReference type="RefSeq" id="WP_088421012.1">
    <property type="nucleotide sequence ID" value="NZ_NJBA01000009.1"/>
</dbReference>
<organism evidence="3 4">
    <name type="scientific">Pseudomonas nitroreducens</name>
    <dbReference type="NCBI Taxonomy" id="46680"/>
    <lineage>
        <taxon>Bacteria</taxon>
        <taxon>Pseudomonadati</taxon>
        <taxon>Pseudomonadota</taxon>
        <taxon>Gammaproteobacteria</taxon>
        <taxon>Pseudomonadales</taxon>
        <taxon>Pseudomonadaceae</taxon>
        <taxon>Pseudomonas</taxon>
    </lineage>
</organism>
<feature type="region of interest" description="Disordered" evidence="1">
    <location>
        <begin position="26"/>
        <end position="83"/>
    </location>
</feature>
<accession>A0A246F5H4</accession>
<evidence type="ECO:0000313" key="4">
    <source>
        <dbReference type="Proteomes" id="UP000198145"/>
    </source>
</evidence>